<dbReference type="AlphaFoldDB" id="D3BEG9"/>
<evidence type="ECO:0008006" key="5">
    <source>
        <dbReference type="Google" id="ProtNLM"/>
    </source>
</evidence>
<feature type="region of interest" description="Disordered" evidence="1">
    <location>
        <begin position="366"/>
        <end position="400"/>
    </location>
</feature>
<feature type="compositionally biased region" description="Low complexity" evidence="1">
    <location>
        <begin position="375"/>
        <end position="393"/>
    </location>
</feature>
<dbReference type="PANTHER" id="PTHR21229">
    <property type="entry name" value="LUNG SEVEN TRANSMEMBRANE RECEPTOR"/>
    <property type="match status" value="1"/>
</dbReference>
<feature type="transmembrane region" description="Helical" evidence="2">
    <location>
        <begin position="20"/>
        <end position="42"/>
    </location>
</feature>
<dbReference type="EMBL" id="ADBJ01000031">
    <property type="protein sequence ID" value="EFA80300.1"/>
    <property type="molecule type" value="Genomic_DNA"/>
</dbReference>
<reference evidence="3 4" key="1">
    <citation type="journal article" date="2011" name="Genome Res.">
        <title>Phylogeny-wide analysis of social amoeba genomes highlights ancient origins for complex intercellular communication.</title>
        <authorList>
            <person name="Heidel A.J."/>
            <person name="Lawal H.M."/>
            <person name="Felder M."/>
            <person name="Schilde C."/>
            <person name="Helps N.R."/>
            <person name="Tunggal B."/>
            <person name="Rivero F."/>
            <person name="John U."/>
            <person name="Schleicher M."/>
            <person name="Eichinger L."/>
            <person name="Platzer M."/>
            <person name="Noegel A.A."/>
            <person name="Schaap P."/>
            <person name="Gloeckner G."/>
        </authorList>
    </citation>
    <scope>NUCLEOTIDE SEQUENCE [LARGE SCALE GENOMIC DNA]</scope>
    <source>
        <strain evidence="4">ATCC 26659 / Pp 5 / PN500</strain>
    </source>
</reference>
<sequence length="489" mass="56009">MKSSAVYVNVLEMKIKDISLSSILLVILLLFCTNIYVVDAIYQSPYTFSSKNGLTTIDSFGFLQGGYFDFNYKIVDGDFFENTTQLLVCTDHQYNDLESSTYCLVQPTCYQVFQFTNSSGTISYKIDRKFGDYFTFLIGQCSPTNQRITYKISYAFYNPGGNHLSYQYIPLPYIYMIFTGVWVILTILWCINWYLNRKQNIKLHKVISLLPFSKLAVVAYYCGYWTYLQTYGAVGIVVIIFFWLFYIVFRVIACVVLLTIATGWGICSGRYEHLKKPLALIIILLGVTIALGAILQGFFNFLQFIVYIPVLCIIFIKTDFNINLIRASILELHSNTQMQPIAGSQQQQQQQQQQEAEVTLKHEVLDPPTVQQPPNNNSDSSNDNSSNNNNNSNVATGAPESSVVQVRDQDNALKLSQLQSKLMMFTAFKWIMLAYLSSVIVIQFLASAFQLVWIFELLSLLIDVALFVCIGLTFRLRKEKMYYEFMDEE</sequence>
<feature type="transmembrane region" description="Helical" evidence="2">
    <location>
        <begin position="173"/>
        <end position="195"/>
    </location>
</feature>
<feature type="transmembrane region" description="Helical" evidence="2">
    <location>
        <begin position="207"/>
        <end position="227"/>
    </location>
</feature>
<evidence type="ECO:0000313" key="3">
    <source>
        <dbReference type="EMBL" id="EFA80300.1"/>
    </source>
</evidence>
<dbReference type="GO" id="GO:0005794">
    <property type="term" value="C:Golgi apparatus"/>
    <property type="evidence" value="ECO:0007669"/>
    <property type="project" value="TreeGrafter"/>
</dbReference>
<accession>D3BEG9</accession>
<comment type="caution">
    <text evidence="3">The sequence shown here is derived from an EMBL/GenBank/DDBJ whole genome shotgun (WGS) entry which is preliminary data.</text>
</comment>
<keyword evidence="2" id="KW-0812">Transmembrane</keyword>
<evidence type="ECO:0000313" key="4">
    <source>
        <dbReference type="Proteomes" id="UP000001396"/>
    </source>
</evidence>
<dbReference type="GO" id="GO:0016020">
    <property type="term" value="C:membrane"/>
    <property type="evidence" value="ECO:0007669"/>
    <property type="project" value="InterPro"/>
</dbReference>
<keyword evidence="2" id="KW-0472">Membrane</keyword>
<dbReference type="InterPro" id="IPR009637">
    <property type="entry name" value="GPR107/GPR108-like"/>
</dbReference>
<dbReference type="RefSeq" id="XP_020432420.1">
    <property type="nucleotide sequence ID" value="XM_020577972.1"/>
</dbReference>
<feature type="transmembrane region" description="Helical" evidence="2">
    <location>
        <begin position="452"/>
        <end position="474"/>
    </location>
</feature>
<proteinExistence type="predicted"/>
<feature type="transmembrane region" description="Helical" evidence="2">
    <location>
        <begin position="301"/>
        <end position="320"/>
    </location>
</feature>
<dbReference type="GeneID" id="31362611"/>
<feature type="transmembrane region" description="Helical" evidence="2">
    <location>
        <begin position="278"/>
        <end position="295"/>
    </location>
</feature>
<name>D3BEG9_HETP5</name>
<dbReference type="OMA" id="DIINCAM"/>
<evidence type="ECO:0000256" key="1">
    <source>
        <dbReference type="SAM" id="MobiDB-lite"/>
    </source>
</evidence>
<dbReference type="InParanoid" id="D3BEG9"/>
<keyword evidence="2" id="KW-1133">Transmembrane helix</keyword>
<gene>
    <name evidence="3" type="ORF">PPL_07130</name>
</gene>
<dbReference type="Proteomes" id="UP000001396">
    <property type="component" value="Unassembled WGS sequence"/>
</dbReference>
<feature type="transmembrane region" description="Helical" evidence="2">
    <location>
        <begin position="422"/>
        <end position="446"/>
    </location>
</feature>
<protein>
    <recommendedName>
        <fullName evidence="5">Transmembrane protein</fullName>
    </recommendedName>
</protein>
<dbReference type="FunCoup" id="D3BEG9">
    <property type="interactions" value="592"/>
</dbReference>
<evidence type="ECO:0000256" key="2">
    <source>
        <dbReference type="SAM" id="Phobius"/>
    </source>
</evidence>
<keyword evidence="4" id="KW-1185">Reference proteome</keyword>
<feature type="transmembrane region" description="Helical" evidence="2">
    <location>
        <begin position="233"/>
        <end position="266"/>
    </location>
</feature>
<dbReference type="PANTHER" id="PTHR21229:SF78">
    <property type="entry name" value="INTIMAL THICKNESS RELATED RECEPTOR IRP DOMAIN-CONTAINING PROTEIN"/>
    <property type="match status" value="1"/>
</dbReference>
<organism evidence="3 4">
    <name type="scientific">Heterostelium pallidum (strain ATCC 26659 / Pp 5 / PN500)</name>
    <name type="common">Cellular slime mold</name>
    <name type="synonym">Polysphondylium pallidum</name>
    <dbReference type="NCBI Taxonomy" id="670386"/>
    <lineage>
        <taxon>Eukaryota</taxon>
        <taxon>Amoebozoa</taxon>
        <taxon>Evosea</taxon>
        <taxon>Eumycetozoa</taxon>
        <taxon>Dictyostelia</taxon>
        <taxon>Acytosteliales</taxon>
        <taxon>Acytosteliaceae</taxon>
        <taxon>Heterostelium</taxon>
    </lineage>
</organism>